<dbReference type="InterPro" id="IPR051262">
    <property type="entry name" value="SMP-30/CGR1_Lactonase"/>
</dbReference>
<evidence type="ECO:0000313" key="5">
    <source>
        <dbReference type="Proteomes" id="UP000010296"/>
    </source>
</evidence>
<sequence>MSKSELIASVPYNERAIPIKEAKPWFKVSDSQMQLEGLCFDGQGHLFFVDVFGGGVYCLSLDEMELKQIASFPDENPATVKRRQDGRLFVCFLGDMKSTGSVISMNADGSDVQVVVDSSLGYVVDDLTFDKNGGFYFTDFKGYSCEPTGGVYYVAPDYQTITKVMGNMAVPNGVVLNLAGDGLWVTEMSQNRLHYLTMTDDPIVIANYGSSVPYNFTGLEGPDSICIDVQDHLYVAMYMQGRVMVFDRNGNPIEQVLIPERINQKMMRSTSVAIYPDKKKMILCSNDGEGHGGSWLYSCKSLSPGIV</sequence>
<dbReference type="eggNOG" id="COG3386">
    <property type="taxonomic scope" value="Bacteria"/>
</dbReference>
<dbReference type="EMBL" id="AEPV01000047">
    <property type="protein sequence ID" value="EFU73855.1"/>
    <property type="molecule type" value="Genomic_DNA"/>
</dbReference>
<name>E6LG68_ENTI1</name>
<dbReference type="Pfam" id="PF08450">
    <property type="entry name" value="SGL"/>
    <property type="match status" value="1"/>
</dbReference>
<comment type="caution">
    <text evidence="4">The sequence shown here is derived from an EMBL/GenBank/DDBJ whole genome shotgun (WGS) entry which is preliminary data.</text>
</comment>
<dbReference type="OrthoDB" id="2633250at2"/>
<dbReference type="Gene3D" id="2.120.10.30">
    <property type="entry name" value="TolB, C-terminal domain"/>
    <property type="match status" value="1"/>
</dbReference>
<dbReference type="PANTHER" id="PTHR47572:SF4">
    <property type="entry name" value="LACTONASE DRP35"/>
    <property type="match status" value="1"/>
</dbReference>
<dbReference type="AlphaFoldDB" id="E6LG68"/>
<evidence type="ECO:0000256" key="1">
    <source>
        <dbReference type="ARBA" id="ARBA00008853"/>
    </source>
</evidence>
<organism evidence="4 5">
    <name type="scientific">Enterococcus italicus (strain DSM 15952 / CCUG 50447 / LMG 22039 / TP 1.5)</name>
    <dbReference type="NCBI Taxonomy" id="888064"/>
    <lineage>
        <taxon>Bacteria</taxon>
        <taxon>Bacillati</taxon>
        <taxon>Bacillota</taxon>
        <taxon>Bacilli</taxon>
        <taxon>Lactobacillales</taxon>
        <taxon>Enterococcaceae</taxon>
        <taxon>Enterococcus</taxon>
    </lineage>
</organism>
<proteinExistence type="inferred from homology"/>
<protein>
    <submittedName>
        <fullName evidence="4">Lactonase Drp35</fullName>
        <ecNumber evidence="4">3.1.1.-</ecNumber>
    </submittedName>
</protein>
<dbReference type="RefSeq" id="WP_007208376.1">
    <property type="nucleotide sequence ID" value="NZ_GL622241.1"/>
</dbReference>
<dbReference type="EC" id="3.1.1.-" evidence="4"/>
<keyword evidence="5" id="KW-1185">Reference proteome</keyword>
<dbReference type="HOGENOM" id="CLU_036110_2_0_9"/>
<evidence type="ECO:0000313" key="4">
    <source>
        <dbReference type="EMBL" id="EFU73855.1"/>
    </source>
</evidence>
<reference evidence="4 5" key="1">
    <citation type="submission" date="2010-12" db="EMBL/GenBank/DDBJ databases">
        <authorList>
            <person name="Muzny D."/>
            <person name="Qin X."/>
            <person name="Deng J."/>
            <person name="Jiang H."/>
            <person name="Liu Y."/>
            <person name="Qu J."/>
            <person name="Song X.-Z."/>
            <person name="Zhang L."/>
            <person name="Thornton R."/>
            <person name="Coyle M."/>
            <person name="Francisco L."/>
            <person name="Jackson L."/>
            <person name="Javaid M."/>
            <person name="Korchina V."/>
            <person name="Kovar C."/>
            <person name="Mata R."/>
            <person name="Mathew T."/>
            <person name="Ngo R."/>
            <person name="Nguyen L."/>
            <person name="Nguyen N."/>
            <person name="Okwuonu G."/>
            <person name="Ongeri F."/>
            <person name="Pham C."/>
            <person name="Simmons D."/>
            <person name="Wilczek-Boney K."/>
            <person name="Hale W."/>
            <person name="Jakkamsetti A."/>
            <person name="Pham P."/>
            <person name="Ruth R."/>
            <person name="San Lucas F."/>
            <person name="Warren J."/>
            <person name="Zhang J."/>
            <person name="Zhao Z."/>
            <person name="Zhou C."/>
            <person name="Zhu D."/>
            <person name="Lee S."/>
            <person name="Bess C."/>
            <person name="Blankenburg K."/>
            <person name="Forbes L."/>
            <person name="Fu Q."/>
            <person name="Gubbala S."/>
            <person name="Hirani K."/>
            <person name="Jayaseelan J.C."/>
            <person name="Lara F."/>
            <person name="Munidasa M."/>
            <person name="Palculict T."/>
            <person name="Patil S."/>
            <person name="Pu L.-L."/>
            <person name="Saada N."/>
            <person name="Tang L."/>
            <person name="Weissenberger G."/>
            <person name="Zhu Y."/>
            <person name="Hemphill L."/>
            <person name="Shang Y."/>
            <person name="Youmans B."/>
            <person name="Ayvaz T."/>
            <person name="Ross M."/>
            <person name="Santibanez J."/>
            <person name="Aqrawi P."/>
            <person name="Gross S."/>
            <person name="Joshi V."/>
            <person name="Fowler G."/>
            <person name="Nazareth L."/>
            <person name="Reid J."/>
            <person name="Worley K."/>
            <person name="Petrosino J."/>
            <person name="Highlander S."/>
            <person name="Gibbs R."/>
        </authorList>
    </citation>
    <scope>NUCLEOTIDE SEQUENCE [LARGE SCALE GENOMIC DNA]</scope>
    <source>
        <strain evidence="5">DSM 15952 / CCUG 50447 / LMG 22039 / TP 1.5</strain>
    </source>
</reference>
<dbReference type="InterPro" id="IPR013658">
    <property type="entry name" value="SGL"/>
</dbReference>
<comment type="similarity">
    <text evidence="1">Belongs to the SMP-30/CGR1 family.</text>
</comment>
<evidence type="ECO:0000256" key="2">
    <source>
        <dbReference type="ARBA" id="ARBA00022801"/>
    </source>
</evidence>
<dbReference type="STRING" id="888064.HMPREF9088_1358"/>
<dbReference type="GO" id="GO:0016787">
    <property type="term" value="F:hydrolase activity"/>
    <property type="evidence" value="ECO:0007669"/>
    <property type="project" value="UniProtKB-KW"/>
</dbReference>
<keyword evidence="2 4" id="KW-0378">Hydrolase</keyword>
<feature type="domain" description="SMP-30/Gluconolactonase/LRE-like region" evidence="3">
    <location>
        <begin position="36"/>
        <end position="261"/>
    </location>
</feature>
<dbReference type="SUPFAM" id="SSF63829">
    <property type="entry name" value="Calcium-dependent phosphotriesterase"/>
    <property type="match status" value="1"/>
</dbReference>
<gene>
    <name evidence="4" type="primary">drp</name>
    <name evidence="4" type="ORF">HMPREF9088_1358</name>
</gene>
<dbReference type="PANTHER" id="PTHR47572">
    <property type="entry name" value="LIPOPROTEIN-RELATED"/>
    <property type="match status" value="1"/>
</dbReference>
<dbReference type="InterPro" id="IPR011042">
    <property type="entry name" value="6-blade_b-propeller_TolB-like"/>
</dbReference>
<evidence type="ECO:0000259" key="3">
    <source>
        <dbReference type="Pfam" id="PF08450"/>
    </source>
</evidence>
<dbReference type="Proteomes" id="UP000010296">
    <property type="component" value="Unassembled WGS sequence"/>
</dbReference>
<accession>E6LG68</accession>